<dbReference type="SUPFAM" id="SSF52058">
    <property type="entry name" value="L domain-like"/>
    <property type="match status" value="1"/>
</dbReference>
<evidence type="ECO:0000256" key="2">
    <source>
        <dbReference type="ARBA" id="ARBA00022729"/>
    </source>
</evidence>
<dbReference type="OrthoDB" id="1110367at2"/>
<evidence type="ECO:0000313" key="7">
    <source>
        <dbReference type="EMBL" id="GAL89944.1"/>
    </source>
</evidence>
<dbReference type="InterPro" id="IPR052574">
    <property type="entry name" value="CDIRP"/>
</dbReference>
<dbReference type="PANTHER" id="PTHR47566">
    <property type="match status" value="1"/>
</dbReference>
<dbReference type="Pfam" id="PF18962">
    <property type="entry name" value="Por_Secre_tail"/>
    <property type="match status" value="1"/>
</dbReference>
<name>A0A090WZ03_9FLAO</name>
<reference evidence="9" key="1">
    <citation type="journal article" date="2014" name="Genome Announc.">
        <title>Draft Genome Sequence of Marine Flavobacterium Jejuia pallidilutea Strain 11shimoA1 and Pigmentation Mutants.</title>
        <authorList>
            <person name="Takatani N."/>
            <person name="Nakanishi M."/>
            <person name="Meirelles P."/>
            <person name="Mino S."/>
            <person name="Suda W."/>
            <person name="Oshima K."/>
            <person name="Hattori M."/>
            <person name="Ohkuma M."/>
            <person name="Hosokawa M."/>
            <person name="Miyashita K."/>
            <person name="Thompson F.L."/>
            <person name="Niwa A."/>
            <person name="Sawabe T."/>
            <person name="Sawabe T."/>
        </authorList>
    </citation>
    <scope>NUCLEOTIDE SEQUENCE [LARGE SCALE GENOMIC DNA]</scope>
    <source>
        <strain evidence="9">JCM 19538</strain>
    </source>
</reference>
<feature type="domain" description="Secretion system C-terminal sorting" evidence="5">
    <location>
        <begin position="495"/>
        <end position="563"/>
    </location>
</feature>
<evidence type="ECO:0000313" key="6">
    <source>
        <dbReference type="EMBL" id="GAL72592.1"/>
    </source>
</evidence>
<dbReference type="GO" id="GO:0035591">
    <property type="term" value="F:signaling adaptor activity"/>
    <property type="evidence" value="ECO:0007669"/>
    <property type="project" value="TreeGrafter"/>
</dbReference>
<dbReference type="EMBL" id="BBNY01000067">
    <property type="protein sequence ID" value="GAL89944.1"/>
    <property type="molecule type" value="Genomic_DNA"/>
</dbReference>
<protein>
    <submittedName>
        <fullName evidence="6">Internalin-like protein (LPXTG motif) Lmo0331 homolog</fullName>
    </submittedName>
</protein>
<dbReference type="AlphaFoldDB" id="A0A090WZ03"/>
<evidence type="ECO:0000313" key="9">
    <source>
        <dbReference type="Proteomes" id="UP000030184"/>
    </source>
</evidence>
<evidence type="ECO:0000313" key="8">
    <source>
        <dbReference type="Proteomes" id="UP000029646"/>
    </source>
</evidence>
<dbReference type="EMBL" id="BBNS01000027">
    <property type="protein sequence ID" value="GAL72592.1"/>
    <property type="molecule type" value="Genomic_DNA"/>
</dbReference>
<dbReference type="SUPFAM" id="SSF117074">
    <property type="entry name" value="Hypothetical protein PA1324"/>
    <property type="match status" value="1"/>
</dbReference>
<evidence type="ECO:0000259" key="5">
    <source>
        <dbReference type="Pfam" id="PF18962"/>
    </source>
</evidence>
<feature type="signal peptide" evidence="4">
    <location>
        <begin position="1"/>
        <end position="19"/>
    </location>
</feature>
<comment type="caution">
    <text evidence="6">The sequence shown here is derived from an EMBL/GenBank/DDBJ whole genome shotgun (WGS) entry which is preliminary data.</text>
</comment>
<feature type="chain" id="PRO_5010408462" evidence="4">
    <location>
        <begin position="20"/>
        <end position="566"/>
    </location>
</feature>
<evidence type="ECO:0000256" key="4">
    <source>
        <dbReference type="SAM" id="SignalP"/>
    </source>
</evidence>
<dbReference type="Proteomes" id="UP000030184">
    <property type="component" value="Unassembled WGS sequence"/>
</dbReference>
<keyword evidence="2 4" id="KW-0732">Signal</keyword>
<sequence>MKKFLFNLLCFLLCSYSYSQVINFPDTNLKSKLLEQNFGGIAFLDANNNNEIEVSEALNWTYSLQLGYASISDLTGIEYFTNVDYLYVHNNNLVTVDLSSLVNLKFLKINDNSLISLDVSDLVSLESIQCYNNQLVSLDFSGLTNITVINSDNNQLSSLILSDNFELVHLNCENNLLTSLDASDSSNLLQIQCSSNNLTTLNIKNDSVEFIDFSDNSSLQYVCVDGAQLIEIEDQIAQYGYTNCYANSLCSFNQGEVFYTLSGNVKYDENNDGCSSVDIDYKDLMLTVLDGTNSGDLYSNSNGDYHFNVQAGNYSITPTVPNATYFNISPTTTSVAFQDMSSPYIQDFCITPAGSYPDLKISIETIDSDYDYTATYRINYSNQGTMTQSGFVNLGFDDNVIDFSSANPMVSEQNTNELIWEFIDLKPFETRSIEFILDFNVPTINNGDVLNFIGNISSDLTEITPSDNVFNLEHTFQCCLLDVPSFEFSDYFIQYPNPTNDFLNLKMKRQIHVESIIIFDILGQEVKKVSSNNEHIKIDVSNLKSGHYFIKILASQKEFFTRFIRK</sequence>
<keyword evidence="9" id="KW-1185">Reference proteome</keyword>
<dbReference type="InterPro" id="IPR032675">
    <property type="entry name" value="LRR_dom_sf"/>
</dbReference>
<dbReference type="InterPro" id="IPR026444">
    <property type="entry name" value="Secre_tail"/>
</dbReference>
<proteinExistence type="predicted"/>
<evidence type="ECO:0000256" key="1">
    <source>
        <dbReference type="ARBA" id="ARBA00022614"/>
    </source>
</evidence>
<evidence type="ECO:0000256" key="3">
    <source>
        <dbReference type="ARBA" id="ARBA00022737"/>
    </source>
</evidence>
<dbReference type="Proteomes" id="UP000029646">
    <property type="component" value="Unassembled WGS sequence"/>
</dbReference>
<dbReference type="Gene3D" id="3.80.10.10">
    <property type="entry name" value="Ribonuclease Inhibitor"/>
    <property type="match status" value="1"/>
</dbReference>
<keyword evidence="1" id="KW-0433">Leucine-rich repeat</keyword>
<gene>
    <name evidence="6" type="ORF">JCM19302_2847</name>
    <name evidence="7" type="ORF">JCM19538_2775</name>
</gene>
<dbReference type="RefSeq" id="WP_042249305.1">
    <property type="nucleotide sequence ID" value="NZ_BBNS01000027.1"/>
</dbReference>
<accession>A0A090WZ03</accession>
<dbReference type="NCBIfam" id="TIGR04183">
    <property type="entry name" value="Por_Secre_tail"/>
    <property type="match status" value="1"/>
</dbReference>
<keyword evidence="3" id="KW-0677">Repeat</keyword>
<dbReference type="PANTHER" id="PTHR47566:SF1">
    <property type="entry name" value="PROTEIN NUD1"/>
    <property type="match status" value="1"/>
</dbReference>
<organism evidence="6 8">
    <name type="scientific">Jejuia pallidilutea</name>
    <dbReference type="NCBI Taxonomy" id="504487"/>
    <lineage>
        <taxon>Bacteria</taxon>
        <taxon>Pseudomonadati</taxon>
        <taxon>Bacteroidota</taxon>
        <taxon>Flavobacteriia</taxon>
        <taxon>Flavobacteriales</taxon>
        <taxon>Flavobacteriaceae</taxon>
        <taxon>Jejuia</taxon>
    </lineage>
</organism>